<evidence type="ECO:0000259" key="6">
    <source>
        <dbReference type="SMART" id="SM00385"/>
    </source>
</evidence>
<evidence type="ECO:0000313" key="8">
    <source>
        <dbReference type="EMBL" id="ESO87303.1"/>
    </source>
</evidence>
<protein>
    <submittedName>
        <fullName evidence="8">Uncharacterized protein</fullName>
    </submittedName>
</protein>
<dbReference type="Pfam" id="PF00134">
    <property type="entry name" value="Cyclin_N"/>
    <property type="match status" value="1"/>
</dbReference>
<dbReference type="KEGG" id="lgi:LOTGIDRAFT_183730"/>
<keyword evidence="3 5" id="KW-0195">Cyclin</keyword>
<dbReference type="OrthoDB" id="6272950at2759"/>
<dbReference type="CDD" id="cd20537">
    <property type="entry name" value="CYCLIN_CCNO-like_rpt2"/>
    <property type="match status" value="1"/>
</dbReference>
<evidence type="ECO:0000256" key="3">
    <source>
        <dbReference type="ARBA" id="ARBA00023127"/>
    </source>
</evidence>
<sequence>MDIENALMKVKKGPPQGVLDIDLVNCPLLCSFYGQDIMNYLQARDTTLLRSAEYISKGEITNKMRGVLVDWLGQVQTYEGLTSESLHLCVFMIDRFLTLKLLHLNKLQLLGITCLLIASKVIERFPPEIPNLCQLTAGAYQPHEVLSMEKDVLNVLMFDLNVPGPIVFLDRYLQVDKHEEEIENLCLYLMDLSLTHTRFVQYSASRVAASALYLARFLFHSGPAWSPALVYYTKFNVDNLMACVRL</sequence>
<evidence type="ECO:0000256" key="4">
    <source>
        <dbReference type="ARBA" id="ARBA00023306"/>
    </source>
</evidence>
<dbReference type="GO" id="GO:0051301">
    <property type="term" value="P:cell division"/>
    <property type="evidence" value="ECO:0007669"/>
    <property type="project" value="UniProtKB-KW"/>
</dbReference>
<keyword evidence="9" id="KW-1185">Reference proteome</keyword>
<dbReference type="SUPFAM" id="SSF47954">
    <property type="entry name" value="Cyclin-like"/>
    <property type="match status" value="2"/>
</dbReference>
<dbReference type="STRING" id="225164.V3Z8Q9"/>
<keyword evidence="2" id="KW-0498">Mitosis</keyword>
<dbReference type="FunFam" id="1.10.472.10:FF:000001">
    <property type="entry name" value="G2/mitotic-specific cyclin"/>
    <property type="match status" value="1"/>
</dbReference>
<dbReference type="CTD" id="20244560"/>
<evidence type="ECO:0000259" key="7">
    <source>
        <dbReference type="SMART" id="SM01332"/>
    </source>
</evidence>
<dbReference type="InterPro" id="IPR039361">
    <property type="entry name" value="Cyclin"/>
</dbReference>
<keyword evidence="4" id="KW-0131">Cell cycle</keyword>
<dbReference type="SMART" id="SM01332">
    <property type="entry name" value="Cyclin_C"/>
    <property type="match status" value="1"/>
</dbReference>
<proteinExistence type="inferred from homology"/>
<dbReference type="Gene3D" id="1.10.472.10">
    <property type="entry name" value="Cyclin-like"/>
    <property type="match status" value="2"/>
</dbReference>
<keyword evidence="1" id="KW-0132">Cell division</keyword>
<accession>V3Z8Q9</accession>
<dbReference type="GO" id="GO:0016538">
    <property type="term" value="F:cyclin-dependent protein serine/threonine kinase regulator activity"/>
    <property type="evidence" value="ECO:0007669"/>
    <property type="project" value="InterPro"/>
</dbReference>
<reference evidence="8 9" key="1">
    <citation type="journal article" date="2013" name="Nature">
        <title>Insights into bilaterian evolution from three spiralian genomes.</title>
        <authorList>
            <person name="Simakov O."/>
            <person name="Marletaz F."/>
            <person name="Cho S.J."/>
            <person name="Edsinger-Gonzales E."/>
            <person name="Havlak P."/>
            <person name="Hellsten U."/>
            <person name="Kuo D.H."/>
            <person name="Larsson T."/>
            <person name="Lv J."/>
            <person name="Arendt D."/>
            <person name="Savage R."/>
            <person name="Osoegawa K."/>
            <person name="de Jong P."/>
            <person name="Grimwood J."/>
            <person name="Chapman J.A."/>
            <person name="Shapiro H."/>
            <person name="Aerts A."/>
            <person name="Otillar R.P."/>
            <person name="Terry A.Y."/>
            <person name="Boore J.L."/>
            <person name="Grigoriev I.V."/>
            <person name="Lindberg D.R."/>
            <person name="Seaver E.C."/>
            <person name="Weisblat D.A."/>
            <person name="Putnam N.H."/>
            <person name="Rokhsar D.S."/>
        </authorList>
    </citation>
    <scope>NUCLEOTIDE SEQUENCE [LARGE SCALE GENOMIC DNA]</scope>
</reference>
<dbReference type="HOGENOM" id="CLU_020695_2_4_1"/>
<organism evidence="8 9">
    <name type="scientific">Lottia gigantea</name>
    <name type="common">Giant owl limpet</name>
    <dbReference type="NCBI Taxonomy" id="225164"/>
    <lineage>
        <taxon>Eukaryota</taxon>
        <taxon>Metazoa</taxon>
        <taxon>Spiralia</taxon>
        <taxon>Lophotrochozoa</taxon>
        <taxon>Mollusca</taxon>
        <taxon>Gastropoda</taxon>
        <taxon>Patellogastropoda</taxon>
        <taxon>Lottioidea</taxon>
        <taxon>Lottiidae</taxon>
        <taxon>Lottia</taxon>
    </lineage>
</organism>
<dbReference type="PROSITE" id="PS00292">
    <property type="entry name" value="CYCLINS"/>
    <property type="match status" value="1"/>
</dbReference>
<feature type="domain" description="Cyclin-like" evidence="6">
    <location>
        <begin position="167"/>
        <end position="246"/>
    </location>
</feature>
<dbReference type="SMART" id="SM00385">
    <property type="entry name" value="CYCLIN"/>
    <property type="match status" value="2"/>
</dbReference>
<dbReference type="OMA" id="PAIDFCK"/>
<evidence type="ECO:0000256" key="1">
    <source>
        <dbReference type="ARBA" id="ARBA00022618"/>
    </source>
</evidence>
<dbReference type="GeneID" id="20244560"/>
<feature type="domain" description="Cyclin C-terminal" evidence="7">
    <location>
        <begin position="163"/>
        <end position="246"/>
    </location>
</feature>
<dbReference type="AlphaFoldDB" id="V3Z8Q9"/>
<dbReference type="InterPro" id="IPR048258">
    <property type="entry name" value="Cyclins_cyclin-box"/>
</dbReference>
<dbReference type="PIRSF" id="PIRSF001771">
    <property type="entry name" value="Cyclin_A_B_D_E"/>
    <property type="match status" value="1"/>
</dbReference>
<comment type="similarity">
    <text evidence="5">Belongs to the cyclin family.</text>
</comment>
<dbReference type="InterPro" id="IPR006671">
    <property type="entry name" value="Cyclin_N"/>
</dbReference>
<dbReference type="InterPro" id="IPR036915">
    <property type="entry name" value="Cyclin-like_sf"/>
</dbReference>
<feature type="non-terminal residue" evidence="8">
    <location>
        <position position="246"/>
    </location>
</feature>
<dbReference type="InterPro" id="IPR004367">
    <property type="entry name" value="Cyclin_C-dom"/>
</dbReference>
<dbReference type="PANTHER" id="PTHR10177">
    <property type="entry name" value="CYCLINS"/>
    <property type="match status" value="1"/>
</dbReference>
<dbReference type="InterPro" id="IPR046965">
    <property type="entry name" value="Cyclin_A/B-like"/>
</dbReference>
<feature type="domain" description="Cyclin-like" evidence="6">
    <location>
        <begin position="70"/>
        <end position="154"/>
    </location>
</feature>
<dbReference type="InterPro" id="IPR013763">
    <property type="entry name" value="Cyclin-like_dom"/>
</dbReference>
<dbReference type="EMBL" id="KB202953">
    <property type="protein sequence ID" value="ESO87303.1"/>
    <property type="molecule type" value="Genomic_DNA"/>
</dbReference>
<name>V3Z8Q9_LOTGI</name>
<dbReference type="RefSeq" id="XP_009062246.1">
    <property type="nucleotide sequence ID" value="XM_009063998.1"/>
</dbReference>
<evidence type="ECO:0000256" key="5">
    <source>
        <dbReference type="RuleBase" id="RU000383"/>
    </source>
</evidence>
<dbReference type="GO" id="GO:0044772">
    <property type="term" value="P:mitotic cell cycle phase transition"/>
    <property type="evidence" value="ECO:0007669"/>
    <property type="project" value="InterPro"/>
</dbReference>
<evidence type="ECO:0000256" key="2">
    <source>
        <dbReference type="ARBA" id="ARBA00022776"/>
    </source>
</evidence>
<dbReference type="Pfam" id="PF02984">
    <property type="entry name" value="Cyclin_C"/>
    <property type="match status" value="1"/>
</dbReference>
<evidence type="ECO:0000313" key="9">
    <source>
        <dbReference type="Proteomes" id="UP000030746"/>
    </source>
</evidence>
<gene>
    <name evidence="8" type="ORF">LOTGIDRAFT_183730</name>
</gene>
<dbReference type="Proteomes" id="UP000030746">
    <property type="component" value="Unassembled WGS sequence"/>
</dbReference>